<keyword evidence="11" id="KW-0411">Iron-sulfur</keyword>
<dbReference type="PROSITE" id="PS00198">
    <property type="entry name" value="4FE4S_FER_1"/>
    <property type="match status" value="1"/>
</dbReference>
<dbReference type="Proteomes" id="UP000215459">
    <property type="component" value="Unassembled WGS sequence"/>
</dbReference>
<dbReference type="GO" id="GO:0016020">
    <property type="term" value="C:membrane"/>
    <property type="evidence" value="ECO:0007669"/>
    <property type="project" value="TreeGrafter"/>
</dbReference>
<evidence type="ECO:0000256" key="12">
    <source>
        <dbReference type="ARBA" id="ARBA00034078"/>
    </source>
</evidence>
<dbReference type="SUPFAM" id="SSF53706">
    <property type="entry name" value="Formate dehydrogenase/DMSO reductase, domains 1-3"/>
    <property type="match status" value="1"/>
</dbReference>
<dbReference type="PANTHER" id="PTHR43105">
    <property type="entry name" value="RESPIRATORY NITRATE REDUCTASE"/>
    <property type="match status" value="1"/>
</dbReference>
<dbReference type="InterPro" id="IPR019574">
    <property type="entry name" value="NADH_UbQ_OxRdtase_Gsu_4Fe4S-bd"/>
</dbReference>
<dbReference type="Pfam" id="PF01568">
    <property type="entry name" value="Molydop_binding"/>
    <property type="match status" value="1"/>
</dbReference>
<comment type="cofactor">
    <cofactor evidence="12">
        <name>[2Fe-2S] cluster</name>
        <dbReference type="ChEBI" id="CHEBI:190135"/>
    </cofactor>
</comment>
<feature type="region of interest" description="Disordered" evidence="13">
    <location>
        <begin position="920"/>
        <end position="966"/>
    </location>
</feature>
<name>A0A235B3Z4_9BACL</name>
<dbReference type="Pfam" id="PF00384">
    <property type="entry name" value="Molybdopterin"/>
    <property type="match status" value="1"/>
</dbReference>
<dbReference type="PROSITE" id="PS51085">
    <property type="entry name" value="2FE2S_FER_2"/>
    <property type="match status" value="1"/>
</dbReference>
<dbReference type="FunFam" id="2.20.25.90:FF:000001">
    <property type="entry name" value="Formate dehydrogenase subunit alpha"/>
    <property type="match status" value="1"/>
</dbReference>
<feature type="domain" description="4Fe-4S His(Cys)3-ligated-type" evidence="17">
    <location>
        <begin position="61"/>
        <end position="101"/>
    </location>
</feature>
<dbReference type="InterPro" id="IPR009010">
    <property type="entry name" value="Asp_de-COase-like_dom_sf"/>
</dbReference>
<evidence type="ECO:0000256" key="5">
    <source>
        <dbReference type="ARBA" id="ARBA00022505"/>
    </source>
</evidence>
<evidence type="ECO:0000313" key="18">
    <source>
        <dbReference type="EMBL" id="OYD07046.1"/>
    </source>
</evidence>
<dbReference type="RefSeq" id="WP_094265244.1">
    <property type="nucleotide sequence ID" value="NZ_NOWF01000008.1"/>
</dbReference>
<dbReference type="PROSITE" id="PS51669">
    <property type="entry name" value="4FE4S_MOW_BIS_MGD"/>
    <property type="match status" value="1"/>
</dbReference>
<dbReference type="FunFam" id="3.30.70.20:FF:000032">
    <property type="entry name" value="Formate dehydrogenase, alpha subunit"/>
    <property type="match status" value="1"/>
</dbReference>
<dbReference type="Gene3D" id="3.30.70.20">
    <property type="match status" value="1"/>
</dbReference>
<dbReference type="InterPro" id="IPR006657">
    <property type="entry name" value="MoPterin_dinucl-bd_dom"/>
</dbReference>
<evidence type="ECO:0000256" key="3">
    <source>
        <dbReference type="ARBA" id="ARBA00007023"/>
    </source>
</evidence>
<keyword evidence="6" id="KW-0001">2Fe-2S</keyword>
<dbReference type="Pfam" id="PF04879">
    <property type="entry name" value="Molybdop_Fe4S4"/>
    <property type="match status" value="1"/>
</dbReference>
<feature type="domain" description="2Fe-2S ferredoxin-type" evidence="14">
    <location>
        <begin position="1"/>
        <end position="61"/>
    </location>
</feature>
<dbReference type="SUPFAM" id="SSF50692">
    <property type="entry name" value="ADC-like"/>
    <property type="match status" value="1"/>
</dbReference>
<dbReference type="FunFam" id="3.40.228.10:FF:000002">
    <property type="entry name" value="Formate dehydrogenase subunit alpha"/>
    <property type="match status" value="1"/>
</dbReference>
<dbReference type="InterPro" id="IPR036010">
    <property type="entry name" value="2Fe-2S_ferredoxin-like_sf"/>
</dbReference>
<organism evidence="18 19">
    <name type="scientific">Paludifilum halophilum</name>
    <dbReference type="NCBI Taxonomy" id="1642702"/>
    <lineage>
        <taxon>Bacteria</taxon>
        <taxon>Bacillati</taxon>
        <taxon>Bacillota</taxon>
        <taxon>Bacilli</taxon>
        <taxon>Bacillales</taxon>
        <taxon>Thermoactinomycetaceae</taxon>
        <taxon>Paludifilum</taxon>
    </lineage>
</organism>
<evidence type="ECO:0000256" key="11">
    <source>
        <dbReference type="ARBA" id="ARBA00023014"/>
    </source>
</evidence>
<dbReference type="GO" id="GO:0051537">
    <property type="term" value="F:2 iron, 2 sulfur cluster binding"/>
    <property type="evidence" value="ECO:0007669"/>
    <property type="project" value="UniProtKB-KW"/>
</dbReference>
<keyword evidence="19" id="KW-1185">Reference proteome</keyword>
<feature type="domain" description="4Fe-4S ferredoxin-type" evidence="15">
    <location>
        <begin position="164"/>
        <end position="193"/>
    </location>
</feature>
<dbReference type="SMART" id="SM00929">
    <property type="entry name" value="NADH-G_4Fe-4S_3"/>
    <property type="match status" value="1"/>
</dbReference>
<dbReference type="Gene3D" id="2.40.40.20">
    <property type="match status" value="1"/>
</dbReference>
<accession>A0A235B3Z4</accession>
<dbReference type="SUPFAM" id="SSF54862">
    <property type="entry name" value="4Fe-4S ferredoxins"/>
    <property type="match status" value="1"/>
</dbReference>
<dbReference type="CDD" id="cd00207">
    <property type="entry name" value="fer2"/>
    <property type="match status" value="1"/>
</dbReference>
<dbReference type="PROSITE" id="PS51839">
    <property type="entry name" value="4FE4S_HC3"/>
    <property type="match status" value="1"/>
</dbReference>
<dbReference type="OrthoDB" id="9805142at2"/>
<dbReference type="Gene3D" id="2.20.25.90">
    <property type="entry name" value="ADC-like domains"/>
    <property type="match status" value="1"/>
</dbReference>
<dbReference type="GO" id="GO:0022904">
    <property type="term" value="P:respiratory electron transport chain"/>
    <property type="evidence" value="ECO:0007669"/>
    <property type="project" value="TreeGrafter"/>
</dbReference>
<dbReference type="PROSITE" id="PS51379">
    <property type="entry name" value="4FE4S_FER_2"/>
    <property type="match status" value="2"/>
</dbReference>
<dbReference type="GO" id="GO:0003954">
    <property type="term" value="F:NADH dehydrogenase activity"/>
    <property type="evidence" value="ECO:0007669"/>
    <property type="project" value="TreeGrafter"/>
</dbReference>
<comment type="cofactor">
    <cofactor evidence="2">
        <name>[4Fe-4S] cluster</name>
        <dbReference type="ChEBI" id="CHEBI:49883"/>
    </cofactor>
</comment>
<dbReference type="EMBL" id="NOWF01000008">
    <property type="protein sequence ID" value="OYD07046.1"/>
    <property type="molecule type" value="Genomic_DNA"/>
</dbReference>
<keyword evidence="10" id="KW-0408">Iron</keyword>
<dbReference type="PANTHER" id="PTHR43105:SF14">
    <property type="entry name" value="FORMATE DEHYDROGENASE H"/>
    <property type="match status" value="1"/>
</dbReference>
<feature type="domain" description="4Fe-4S ferredoxin-type" evidence="15">
    <location>
        <begin position="121"/>
        <end position="148"/>
    </location>
</feature>
<dbReference type="Gene3D" id="3.40.50.740">
    <property type="match status" value="1"/>
</dbReference>
<dbReference type="GO" id="GO:0051539">
    <property type="term" value="F:4 iron, 4 sulfur cluster binding"/>
    <property type="evidence" value="ECO:0007669"/>
    <property type="project" value="UniProtKB-KW"/>
</dbReference>
<evidence type="ECO:0000256" key="6">
    <source>
        <dbReference type="ARBA" id="ARBA00022714"/>
    </source>
</evidence>
<dbReference type="FunFam" id="3.10.20.740:FF:000003">
    <property type="entry name" value="Formate dehydrogenase subunit alpha"/>
    <property type="match status" value="1"/>
</dbReference>
<dbReference type="CDD" id="cd02753">
    <property type="entry name" value="MopB_Formate-Dh-H"/>
    <property type="match status" value="1"/>
</dbReference>
<dbReference type="PIRSF" id="PIRSF036643">
    <property type="entry name" value="FDH_alpha"/>
    <property type="match status" value="1"/>
</dbReference>
<dbReference type="GO" id="GO:0008863">
    <property type="term" value="F:formate dehydrogenase (NAD+) activity"/>
    <property type="evidence" value="ECO:0007669"/>
    <property type="project" value="InterPro"/>
</dbReference>
<evidence type="ECO:0000256" key="10">
    <source>
        <dbReference type="ARBA" id="ARBA00023004"/>
    </source>
</evidence>
<dbReference type="InterPro" id="IPR006655">
    <property type="entry name" value="Mopterin_OxRdtase_prok_CS"/>
</dbReference>
<feature type="compositionally biased region" description="Basic and acidic residues" evidence="13">
    <location>
        <begin position="941"/>
        <end position="966"/>
    </location>
</feature>
<evidence type="ECO:0000259" key="16">
    <source>
        <dbReference type="PROSITE" id="PS51669"/>
    </source>
</evidence>
<dbReference type="InterPro" id="IPR017896">
    <property type="entry name" value="4Fe4S_Fe-S-bd"/>
</dbReference>
<feature type="domain" description="4Fe-4S Mo/W bis-MGD-type" evidence="16">
    <location>
        <begin position="240"/>
        <end position="296"/>
    </location>
</feature>
<dbReference type="InterPro" id="IPR006963">
    <property type="entry name" value="Mopterin_OxRdtase_4Fe-4S_dom"/>
</dbReference>
<dbReference type="SUPFAM" id="SSF54292">
    <property type="entry name" value="2Fe-2S ferredoxin-like"/>
    <property type="match status" value="1"/>
</dbReference>
<keyword evidence="7" id="KW-0479">Metal-binding</keyword>
<evidence type="ECO:0000259" key="14">
    <source>
        <dbReference type="PROSITE" id="PS51085"/>
    </source>
</evidence>
<evidence type="ECO:0000256" key="4">
    <source>
        <dbReference type="ARBA" id="ARBA00022485"/>
    </source>
</evidence>
<dbReference type="InterPro" id="IPR006478">
    <property type="entry name" value="Formate_DH_asu"/>
</dbReference>
<comment type="similarity">
    <text evidence="3">In the C-terminal section; belongs to the prokaryotic molybdopterin-containing oxidoreductase family.</text>
</comment>
<dbReference type="InterPro" id="IPR017900">
    <property type="entry name" value="4Fe4S_Fe_S_CS"/>
</dbReference>
<dbReference type="InterPro" id="IPR050123">
    <property type="entry name" value="Prok_molybdopt-oxidoreductase"/>
</dbReference>
<evidence type="ECO:0000256" key="13">
    <source>
        <dbReference type="SAM" id="MobiDB-lite"/>
    </source>
</evidence>
<evidence type="ECO:0000256" key="1">
    <source>
        <dbReference type="ARBA" id="ARBA00001942"/>
    </source>
</evidence>
<dbReference type="Pfam" id="PF12838">
    <property type="entry name" value="Fer4_7"/>
    <property type="match status" value="1"/>
</dbReference>
<evidence type="ECO:0000256" key="8">
    <source>
        <dbReference type="ARBA" id="ARBA00022737"/>
    </source>
</evidence>
<comment type="caution">
    <text evidence="18">The sequence shown here is derived from an EMBL/GenBank/DDBJ whole genome shotgun (WGS) entry which is preliminary data.</text>
</comment>
<keyword evidence="8" id="KW-0677">Repeat</keyword>
<evidence type="ECO:0000256" key="9">
    <source>
        <dbReference type="ARBA" id="ARBA00023002"/>
    </source>
</evidence>
<dbReference type="NCBIfam" id="TIGR01591">
    <property type="entry name" value="Fdh-alpha"/>
    <property type="match status" value="1"/>
</dbReference>
<sequence length="966" mass="108016">MKTVMDFLRDQGIEVPHLCYHPSLGPIQTCDLCLVSADGKLVRACAEPYREGMTIETGSEAVKAVRMEAMDRILSQHELYCTVCENNNGNCEIHNTVKQMKVDRQNLPFQAKSYPVDDSHPFYRYDPDQCILCGRCVEACQNLQVNETLSIDWEAKTPRVIWDGGSSIDESSCVSCGHCVTVCPCNALMEKTMIGEAGFLTGIQPDTLRSMIEITKEAEPGYRELIAVSDMEEKMRRKEIRRTKTVCTYCGVGCSFDIWTKGRDILKVEPQPEAPANGISTCVKGKFGWDFINSPKRLTRPLVRRGERFYETSWEEALSLAAEKFTEVKESGGPDALGFIASSKCTNEEAYLMQKLARSVIGTNNVDNCSRYCQTPATKGLFRTVGYGGDAGSIRDIAEADLVITVGSNTADSHPVLATRIKRAHKLHGQKLVVVDLLEHEMAERADLFLRPESSTDFVWLAAVTRYIVDQGWHDTVFIEERVNGLDDYVDSLNPFTLDYAESVTGIPREKLIRLAEMLRDADSTCILWAMGVTQHTGGSDTSTAISNLLLITGNYGRPGTGAYPLRGHNNVQGTSDFGALPNVFPGYESVEDESVRRRYEREWGGELPKKAGLDNHSMLDSILKGGIRSLYIIGEDTAFSDSNSHHVQEAFRQLDFMVVQDLFLTKTARFADVVLPASPSLEKEGTFVNTERRVQRLYQAIDPLGDSRPDWIILRDLARRLGADWPYDHPGAVMAEAAKLASMFAGVTYDRLEGYKSLQWPVAPDGTDAPFLYADGFPTSDGKARLVPMPWTAPRRTEGGYDLLLNNGRMLEHFHEGNMTYRSRGIRHKVPSAYVEVSTELAAERGIRDGARVKLVSPFGEETVYALVSSRVRKKELYLSIHTDQASVNTLTGSDVDRATHTPAYKEVHVRLETLDRDPVCPLPGHHPRYGRKNPQTGVEVERKWQREDYDFPRGKGERKNGRTH</sequence>
<evidence type="ECO:0000259" key="15">
    <source>
        <dbReference type="PROSITE" id="PS51379"/>
    </source>
</evidence>
<proteinExistence type="inferred from homology"/>
<dbReference type="GO" id="GO:0046872">
    <property type="term" value="F:metal ion binding"/>
    <property type="evidence" value="ECO:0007669"/>
    <property type="project" value="UniProtKB-KW"/>
</dbReference>
<evidence type="ECO:0000313" key="19">
    <source>
        <dbReference type="Proteomes" id="UP000215459"/>
    </source>
</evidence>
<comment type="cofactor">
    <cofactor evidence="1">
        <name>Mo-bis(molybdopterin guanine dinucleotide)</name>
        <dbReference type="ChEBI" id="CHEBI:60539"/>
    </cofactor>
</comment>
<dbReference type="InterPro" id="IPR001041">
    <property type="entry name" value="2Fe-2S_ferredoxin-type"/>
</dbReference>
<dbReference type="AlphaFoldDB" id="A0A235B3Z4"/>
<dbReference type="GO" id="GO:0015942">
    <property type="term" value="P:formate metabolic process"/>
    <property type="evidence" value="ECO:0007669"/>
    <property type="project" value="InterPro"/>
</dbReference>
<dbReference type="InterPro" id="IPR041924">
    <property type="entry name" value="Formate_Dh-H_N"/>
</dbReference>
<evidence type="ECO:0000256" key="2">
    <source>
        <dbReference type="ARBA" id="ARBA00001966"/>
    </source>
</evidence>
<evidence type="ECO:0000259" key="17">
    <source>
        <dbReference type="PROSITE" id="PS51839"/>
    </source>
</evidence>
<keyword evidence="5" id="KW-0500">Molybdenum</keyword>
<keyword evidence="9" id="KW-0560">Oxidoreductase</keyword>
<dbReference type="InterPro" id="IPR006656">
    <property type="entry name" value="Mopterin_OxRdtase"/>
</dbReference>
<dbReference type="Pfam" id="PF10588">
    <property type="entry name" value="NADH-G_4Fe-4S_3"/>
    <property type="match status" value="1"/>
</dbReference>
<reference evidence="18 19" key="1">
    <citation type="submission" date="2017-07" db="EMBL/GenBank/DDBJ databases">
        <title>The genome sequence of Paludifilum halophilum highlights mechanisms for microbial adaptation to high salt environemnts.</title>
        <authorList>
            <person name="Belbahri L."/>
        </authorList>
    </citation>
    <scope>NUCLEOTIDE SEQUENCE [LARGE SCALE GENOMIC DNA]</scope>
    <source>
        <strain evidence="18 19">DSM 102817</strain>
    </source>
</reference>
<keyword evidence="4" id="KW-0004">4Fe-4S</keyword>
<gene>
    <name evidence="18" type="ORF">CHM34_13155</name>
</gene>
<dbReference type="GO" id="GO:0043546">
    <property type="term" value="F:molybdopterin cofactor binding"/>
    <property type="evidence" value="ECO:0007669"/>
    <property type="project" value="InterPro"/>
</dbReference>
<protein>
    <submittedName>
        <fullName evidence="18">Formate dehydrogenase subunit alpha</fullName>
    </submittedName>
</protein>
<dbReference type="SMART" id="SM00926">
    <property type="entry name" value="Molybdop_Fe4S4"/>
    <property type="match status" value="1"/>
</dbReference>
<dbReference type="Pfam" id="PF13510">
    <property type="entry name" value="Fer2_4"/>
    <property type="match status" value="1"/>
</dbReference>
<dbReference type="Gene3D" id="3.40.228.10">
    <property type="entry name" value="Dimethylsulfoxide Reductase, domain 2"/>
    <property type="match status" value="1"/>
</dbReference>
<dbReference type="Gene3D" id="3.10.20.740">
    <property type="match status" value="1"/>
</dbReference>
<evidence type="ECO:0000256" key="7">
    <source>
        <dbReference type="ARBA" id="ARBA00022723"/>
    </source>
</evidence>
<dbReference type="PROSITE" id="PS00932">
    <property type="entry name" value="MOLYBDOPTERIN_PROK_3"/>
    <property type="match status" value="1"/>
</dbReference>